<accession>A0A6P2BNB9</accession>
<organism evidence="6 7">
    <name type="scientific">Trebonia kvetii</name>
    <dbReference type="NCBI Taxonomy" id="2480626"/>
    <lineage>
        <taxon>Bacteria</taxon>
        <taxon>Bacillati</taxon>
        <taxon>Actinomycetota</taxon>
        <taxon>Actinomycetes</taxon>
        <taxon>Streptosporangiales</taxon>
        <taxon>Treboniaceae</taxon>
        <taxon>Trebonia</taxon>
    </lineage>
</organism>
<evidence type="ECO:0000256" key="4">
    <source>
        <dbReference type="RuleBase" id="RU003476"/>
    </source>
</evidence>
<evidence type="ECO:0000313" key="7">
    <source>
        <dbReference type="Proteomes" id="UP000460272"/>
    </source>
</evidence>
<keyword evidence="7" id="KW-1185">Reference proteome</keyword>
<dbReference type="PROSITE" id="PS51462">
    <property type="entry name" value="NUDIX"/>
    <property type="match status" value="1"/>
</dbReference>
<feature type="domain" description="Nudix hydrolase" evidence="5">
    <location>
        <begin position="18"/>
        <end position="152"/>
    </location>
</feature>
<dbReference type="InterPro" id="IPR020084">
    <property type="entry name" value="NUDIX_hydrolase_CS"/>
</dbReference>
<evidence type="ECO:0000256" key="2">
    <source>
        <dbReference type="ARBA" id="ARBA00005582"/>
    </source>
</evidence>
<reference evidence="6 7" key="1">
    <citation type="submission" date="2018-11" db="EMBL/GenBank/DDBJ databases">
        <title>Trebonia kvetii gen.nov., sp.nov., a novel acidophilic actinobacterium, and proposal of the new actinobacterial family Treboniaceae fam. nov.</title>
        <authorList>
            <person name="Rapoport D."/>
            <person name="Sagova-Mareckova M."/>
            <person name="Sedlacek I."/>
            <person name="Provaznik J."/>
            <person name="Kralova S."/>
            <person name="Pavlinic D."/>
            <person name="Benes V."/>
            <person name="Kopecky J."/>
        </authorList>
    </citation>
    <scope>NUCLEOTIDE SEQUENCE [LARGE SCALE GENOMIC DNA]</scope>
    <source>
        <strain evidence="6 7">15Tr583</strain>
    </source>
</reference>
<dbReference type="Pfam" id="PF00293">
    <property type="entry name" value="NUDIX"/>
    <property type="match status" value="1"/>
</dbReference>
<dbReference type="InterPro" id="IPR000086">
    <property type="entry name" value="NUDIX_hydrolase_dom"/>
</dbReference>
<dbReference type="OrthoDB" id="9814308at2"/>
<evidence type="ECO:0000313" key="6">
    <source>
        <dbReference type="EMBL" id="TVZ00559.1"/>
    </source>
</evidence>
<dbReference type="Proteomes" id="UP000460272">
    <property type="component" value="Unassembled WGS sequence"/>
</dbReference>
<dbReference type="RefSeq" id="WP_145860081.1">
    <property type="nucleotide sequence ID" value="NZ_RPFW01000008.1"/>
</dbReference>
<dbReference type="InterPro" id="IPR020476">
    <property type="entry name" value="Nudix_hydrolase"/>
</dbReference>
<dbReference type="PANTHER" id="PTHR43046">
    <property type="entry name" value="GDP-MANNOSE MANNOSYL HYDROLASE"/>
    <property type="match status" value="1"/>
</dbReference>
<protein>
    <submittedName>
        <fullName evidence="6">NUDIX domain-containing protein</fullName>
    </submittedName>
</protein>
<evidence type="ECO:0000259" key="5">
    <source>
        <dbReference type="PROSITE" id="PS51462"/>
    </source>
</evidence>
<gene>
    <name evidence="6" type="ORF">EAS64_34780</name>
</gene>
<evidence type="ECO:0000256" key="1">
    <source>
        <dbReference type="ARBA" id="ARBA00001946"/>
    </source>
</evidence>
<name>A0A6P2BNB9_9ACTN</name>
<dbReference type="PANTHER" id="PTHR43046:SF2">
    <property type="entry name" value="8-OXO-DGTP DIPHOSPHATASE-RELATED"/>
    <property type="match status" value="1"/>
</dbReference>
<comment type="similarity">
    <text evidence="2 4">Belongs to the Nudix hydrolase family.</text>
</comment>
<dbReference type="EMBL" id="RPFW01000008">
    <property type="protein sequence ID" value="TVZ00559.1"/>
    <property type="molecule type" value="Genomic_DNA"/>
</dbReference>
<dbReference type="SUPFAM" id="SSF55811">
    <property type="entry name" value="Nudix"/>
    <property type="match status" value="1"/>
</dbReference>
<proteinExistence type="inferred from homology"/>
<evidence type="ECO:0000256" key="3">
    <source>
        <dbReference type="ARBA" id="ARBA00022801"/>
    </source>
</evidence>
<keyword evidence="3 4" id="KW-0378">Hydrolase</keyword>
<dbReference type="AlphaFoldDB" id="A0A6P2BNB9"/>
<dbReference type="GO" id="GO:0016787">
    <property type="term" value="F:hydrolase activity"/>
    <property type="evidence" value="ECO:0007669"/>
    <property type="project" value="UniProtKB-KW"/>
</dbReference>
<sequence>MGISPHVARLRAAVGHELLVLPCVTVLPVDDRGRLLLAWHTGHSDGWGTVGGAVDPGESPAEAAVREAREEIGVAIRLVRLIDVLGGPDYEISYPNGDRVAYIPAVYEAEITDGDPAPADGELSEIAWFTPEELESIPLSRFTRALLTATGWLRRPGTGPSSGAR</sequence>
<comment type="cofactor">
    <cofactor evidence="1">
        <name>Mg(2+)</name>
        <dbReference type="ChEBI" id="CHEBI:18420"/>
    </cofactor>
</comment>
<dbReference type="InterPro" id="IPR015797">
    <property type="entry name" value="NUDIX_hydrolase-like_dom_sf"/>
</dbReference>
<dbReference type="PRINTS" id="PR00502">
    <property type="entry name" value="NUDIXFAMILY"/>
</dbReference>
<comment type="caution">
    <text evidence="6">The sequence shown here is derived from an EMBL/GenBank/DDBJ whole genome shotgun (WGS) entry which is preliminary data.</text>
</comment>
<dbReference type="Gene3D" id="3.90.79.10">
    <property type="entry name" value="Nucleoside Triphosphate Pyrophosphohydrolase"/>
    <property type="match status" value="1"/>
</dbReference>
<dbReference type="PROSITE" id="PS00893">
    <property type="entry name" value="NUDIX_BOX"/>
    <property type="match status" value="1"/>
</dbReference>